<organism evidence="5 6">
    <name type="scientific">Aphanomyces stellatus</name>
    <dbReference type="NCBI Taxonomy" id="120398"/>
    <lineage>
        <taxon>Eukaryota</taxon>
        <taxon>Sar</taxon>
        <taxon>Stramenopiles</taxon>
        <taxon>Oomycota</taxon>
        <taxon>Saprolegniomycetes</taxon>
        <taxon>Saprolegniales</taxon>
        <taxon>Verrucalvaceae</taxon>
        <taxon>Aphanomyces</taxon>
    </lineage>
</organism>
<dbReference type="EMBL" id="CAADRA010005294">
    <property type="protein sequence ID" value="VFT88225.1"/>
    <property type="molecule type" value="Genomic_DNA"/>
</dbReference>
<dbReference type="EMBL" id="VJMH01005273">
    <property type="protein sequence ID" value="KAF0697981.1"/>
    <property type="molecule type" value="Genomic_DNA"/>
</dbReference>
<dbReference type="InterPro" id="IPR000073">
    <property type="entry name" value="AB_hydrolase_1"/>
</dbReference>
<proteinExistence type="inferred from homology"/>
<dbReference type="PANTHER" id="PTHR43248:SF2">
    <property type="entry name" value="PROLYL AMINOPEPTIDASE"/>
    <property type="match status" value="1"/>
</dbReference>
<dbReference type="GO" id="GO:0008233">
    <property type="term" value="F:peptidase activity"/>
    <property type="evidence" value="ECO:0007669"/>
    <property type="project" value="InterPro"/>
</dbReference>
<evidence type="ECO:0000313" key="6">
    <source>
        <dbReference type="Proteomes" id="UP000332933"/>
    </source>
</evidence>
<evidence type="ECO:0000256" key="2">
    <source>
        <dbReference type="ARBA" id="ARBA00022801"/>
    </source>
</evidence>
<dbReference type="InterPro" id="IPR051601">
    <property type="entry name" value="Serine_prot/Carboxylest_S33"/>
</dbReference>
<keyword evidence="2" id="KW-0378">Hydrolase</keyword>
<dbReference type="Pfam" id="PF00561">
    <property type="entry name" value="Abhydrolase_1"/>
    <property type="match status" value="1"/>
</dbReference>
<evidence type="ECO:0000313" key="4">
    <source>
        <dbReference type="EMBL" id="KAF0697981.1"/>
    </source>
</evidence>
<dbReference type="Gene3D" id="3.40.50.1820">
    <property type="entry name" value="alpha/beta hydrolase"/>
    <property type="match status" value="1"/>
</dbReference>
<accession>A0A485KT79</accession>
<name>A0A485KT79_9STRA</name>
<reference evidence="5 6" key="1">
    <citation type="submission" date="2019-03" db="EMBL/GenBank/DDBJ databases">
        <authorList>
            <person name="Gaulin E."/>
            <person name="Dumas B."/>
        </authorList>
    </citation>
    <scope>NUCLEOTIDE SEQUENCE [LARGE SCALE GENOMIC DNA]</scope>
    <source>
        <strain evidence="5">CBS 568.67</strain>
    </source>
</reference>
<keyword evidence="6" id="KW-1185">Reference proteome</keyword>
<dbReference type="InterPro" id="IPR029058">
    <property type="entry name" value="AB_hydrolase_fold"/>
</dbReference>
<protein>
    <submittedName>
        <fullName evidence="5">Aste57867_11363 protein</fullName>
    </submittedName>
</protein>
<evidence type="ECO:0000313" key="5">
    <source>
        <dbReference type="EMBL" id="VFT88225.1"/>
    </source>
</evidence>
<dbReference type="OrthoDB" id="1898734at2759"/>
<reference evidence="4" key="2">
    <citation type="submission" date="2019-06" db="EMBL/GenBank/DDBJ databases">
        <title>Genomics analysis of Aphanomyces spp. identifies a new class of oomycete effector associated with host adaptation.</title>
        <authorList>
            <person name="Gaulin E."/>
        </authorList>
    </citation>
    <scope>NUCLEOTIDE SEQUENCE</scope>
    <source>
        <strain evidence="4">CBS 578.67</strain>
    </source>
</reference>
<evidence type="ECO:0000259" key="3">
    <source>
        <dbReference type="Pfam" id="PF00561"/>
    </source>
</evidence>
<dbReference type="PANTHER" id="PTHR43248">
    <property type="entry name" value="2-SUCCINYL-6-HYDROXY-2,4-CYCLOHEXADIENE-1-CARBOXYLATE SYNTHASE"/>
    <property type="match status" value="1"/>
</dbReference>
<dbReference type="GO" id="GO:0006508">
    <property type="term" value="P:proteolysis"/>
    <property type="evidence" value="ECO:0007669"/>
    <property type="project" value="InterPro"/>
</dbReference>
<dbReference type="SUPFAM" id="SSF53474">
    <property type="entry name" value="alpha/beta-Hydrolases"/>
    <property type="match status" value="2"/>
</dbReference>
<sequence length="476" mass="52424">MSIVKSSPVEKLPGSVCSIDHYITCPLDHFSPSPSSTISVYVREVVAEKNASNAALPLLLYLQGGPGFPSPRLSAPPSGWIKTALAEFRVLLLDQRGTGLSSPLTAQTCRDMTGPSADPVTLAAYLTHFRADAIVHDAELFRKTLFPTQKLTLLGQSFGGFCILSYISFFPASLERLLFTCGLAPVHATPQQVYEATYVRVSERNRRFYARYPGDKRKVLDIVQHLQRAPAPLPSGGTLTARRFLTLGISLGSLSGMESLHYLLETAWVRHIHAAIDATSPPPPELSHAFLTAVESMASFDTNPIYWFLHEAIYCDGPAFSPSNWAAETVQARTRVDGVAQYDPARFDKLDAAARDAAVDAAPLYFSGEMVFSWMADDYATLAPFRAAAQLLATKPDWRPLYNEANLRNMDIPTAALVSFDDLYVDRDWSLRTARLLGDKCAVFVSNEYQHAGLRDDPTVFEKLLKMTKGELLVPT</sequence>
<dbReference type="PRINTS" id="PR00793">
    <property type="entry name" value="PROAMNOPTASE"/>
</dbReference>
<evidence type="ECO:0000256" key="1">
    <source>
        <dbReference type="ARBA" id="ARBA00010088"/>
    </source>
</evidence>
<dbReference type="Proteomes" id="UP000332933">
    <property type="component" value="Unassembled WGS sequence"/>
</dbReference>
<gene>
    <name evidence="5" type="primary">Aste57867_11363</name>
    <name evidence="4" type="ORF">As57867_011321</name>
    <name evidence="5" type="ORF">ASTE57867_11363</name>
</gene>
<dbReference type="InterPro" id="IPR002410">
    <property type="entry name" value="Peptidase_S33"/>
</dbReference>
<feature type="domain" description="AB hydrolase-1" evidence="3">
    <location>
        <begin position="57"/>
        <end position="195"/>
    </location>
</feature>
<dbReference type="AlphaFoldDB" id="A0A485KT79"/>
<comment type="similarity">
    <text evidence="1">Belongs to the peptidase S33 family.</text>
</comment>